<accession>A0A1F6AXQ2</accession>
<dbReference type="AlphaFoldDB" id="A0A1F6AXQ2"/>
<evidence type="ECO:0000313" key="5">
    <source>
        <dbReference type="EMBL" id="OGG29459.1"/>
    </source>
</evidence>
<keyword evidence="2" id="KW-0808">Transferase</keyword>
<dbReference type="Gene3D" id="2.60.40.1180">
    <property type="entry name" value="Golgi alpha-mannosidase II"/>
    <property type="match status" value="1"/>
</dbReference>
<dbReference type="PANTHER" id="PTHR43042:SF2">
    <property type="entry name" value="SAM-DEPENDENT METHYLTRANSFERASE"/>
    <property type="match status" value="1"/>
</dbReference>
<organism evidence="5 6">
    <name type="scientific">Candidatus Gottesmanbacteria bacterium RIFCSPLOWO2_01_FULL_49_10</name>
    <dbReference type="NCBI Taxonomy" id="1798396"/>
    <lineage>
        <taxon>Bacteria</taxon>
        <taxon>Candidatus Gottesmaniibacteriota</taxon>
    </lineage>
</organism>
<dbReference type="EMBL" id="MFJZ01000044">
    <property type="protein sequence ID" value="OGG29459.1"/>
    <property type="molecule type" value="Genomic_DNA"/>
</dbReference>
<dbReference type="Pfam" id="PF10672">
    <property type="entry name" value="Methyltrans_SAM"/>
    <property type="match status" value="1"/>
</dbReference>
<proteinExistence type="predicted"/>
<evidence type="ECO:0000259" key="4">
    <source>
        <dbReference type="Pfam" id="PF10672"/>
    </source>
</evidence>
<dbReference type="CDD" id="cd02440">
    <property type="entry name" value="AdoMet_MTases"/>
    <property type="match status" value="1"/>
</dbReference>
<evidence type="ECO:0000256" key="1">
    <source>
        <dbReference type="ARBA" id="ARBA00022603"/>
    </source>
</evidence>
<dbReference type="Proteomes" id="UP000176409">
    <property type="component" value="Unassembled WGS sequence"/>
</dbReference>
<dbReference type="Gene3D" id="3.40.50.150">
    <property type="entry name" value="Vaccinia Virus protein VP39"/>
    <property type="match status" value="1"/>
</dbReference>
<comment type="caution">
    <text evidence="5">The sequence shown here is derived from an EMBL/GenBank/DDBJ whole genome shotgun (WGS) entry which is preliminary data.</text>
</comment>
<reference evidence="5 6" key="1">
    <citation type="journal article" date="2016" name="Nat. Commun.">
        <title>Thousands of microbial genomes shed light on interconnected biogeochemical processes in an aquifer system.</title>
        <authorList>
            <person name="Anantharaman K."/>
            <person name="Brown C.T."/>
            <person name="Hug L.A."/>
            <person name="Sharon I."/>
            <person name="Castelle C.J."/>
            <person name="Probst A.J."/>
            <person name="Thomas B.C."/>
            <person name="Singh A."/>
            <person name="Wilkins M.J."/>
            <person name="Karaoz U."/>
            <person name="Brodie E.L."/>
            <person name="Williams K.H."/>
            <person name="Hubbard S.S."/>
            <person name="Banfield J.F."/>
        </authorList>
    </citation>
    <scope>NUCLEOTIDE SEQUENCE [LARGE SCALE GENOMIC DNA]</scope>
</reference>
<gene>
    <name evidence="5" type="ORF">A2973_02850</name>
</gene>
<dbReference type="SUPFAM" id="SSF53335">
    <property type="entry name" value="S-adenosyl-L-methionine-dependent methyltransferases"/>
    <property type="match status" value="1"/>
</dbReference>
<evidence type="ECO:0000256" key="3">
    <source>
        <dbReference type="ARBA" id="ARBA00022691"/>
    </source>
</evidence>
<protein>
    <recommendedName>
        <fullName evidence="4">S-adenosylmethionine-dependent methyltransferase domain-containing protein</fullName>
    </recommendedName>
</protein>
<dbReference type="InterPro" id="IPR013780">
    <property type="entry name" value="Glyco_hydro_b"/>
</dbReference>
<evidence type="ECO:0000256" key="2">
    <source>
        <dbReference type="ARBA" id="ARBA00022679"/>
    </source>
</evidence>
<dbReference type="InterPro" id="IPR029063">
    <property type="entry name" value="SAM-dependent_MTases_sf"/>
</dbReference>
<feature type="domain" description="S-adenosylmethionine-dependent methyltransferase" evidence="4">
    <location>
        <begin position="75"/>
        <end position="231"/>
    </location>
</feature>
<keyword evidence="1" id="KW-0489">Methyltransferase</keyword>
<name>A0A1F6AXQ2_9BACT</name>
<evidence type="ECO:0000313" key="6">
    <source>
        <dbReference type="Proteomes" id="UP000176409"/>
    </source>
</evidence>
<dbReference type="InterPro" id="IPR019614">
    <property type="entry name" value="SAM-dep_methyl-trfase"/>
</dbReference>
<dbReference type="GO" id="GO:0032259">
    <property type="term" value="P:methylation"/>
    <property type="evidence" value="ECO:0007669"/>
    <property type="project" value="UniProtKB-KW"/>
</dbReference>
<dbReference type="GO" id="GO:0008168">
    <property type="term" value="F:methyltransferase activity"/>
    <property type="evidence" value="ECO:0007669"/>
    <property type="project" value="UniProtKB-KW"/>
</dbReference>
<keyword evidence="3" id="KW-0949">S-adenosyl-L-methionine</keyword>
<dbReference type="STRING" id="1798396.A2973_02850"/>
<sequence length="289" mass="32603">MPIIPIEYPTDWTDYELTDTGLGMKLERFGTYTVSRPDPRVLWKRNKAIELWDAAGAQYVRSTKTEGHWHIKNPPPSPWLIRYRDMTFRLEPTAFKHVGIFPEQAVNWVWLKEIIAGKPLSILNLFAYTGAATVVAAKSGARVTHLDSVKSALTWAHENARLNDFAENQVRWIADDAMKFVLREAKRGNTYDGIILDPPRFGRGSKGEVWKLLDDLPRLLEACAVILSPQARFLLVNAYTADISPIALGQLVGSIMKDRGRSVSCGELALKESESNRLLPSGIFARWQI</sequence>
<dbReference type="PANTHER" id="PTHR43042">
    <property type="entry name" value="SAM-DEPENDENT METHYLTRANSFERASE"/>
    <property type="match status" value="1"/>
</dbReference>